<reference evidence="1" key="1">
    <citation type="journal article" date="2014" name="Front. Microbiol.">
        <title>High frequency of phylogenetically diverse reductive dehalogenase-homologous genes in deep subseafloor sedimentary metagenomes.</title>
        <authorList>
            <person name="Kawai M."/>
            <person name="Futagami T."/>
            <person name="Toyoda A."/>
            <person name="Takaki Y."/>
            <person name="Nishi S."/>
            <person name="Hori S."/>
            <person name="Arai W."/>
            <person name="Tsubouchi T."/>
            <person name="Morono Y."/>
            <person name="Uchiyama I."/>
            <person name="Ito T."/>
            <person name="Fujiyama A."/>
            <person name="Inagaki F."/>
            <person name="Takami H."/>
        </authorList>
    </citation>
    <scope>NUCLEOTIDE SEQUENCE</scope>
    <source>
        <strain evidence="1">Expedition CK06-06</strain>
    </source>
</reference>
<evidence type="ECO:0000313" key="1">
    <source>
        <dbReference type="EMBL" id="GAH54576.1"/>
    </source>
</evidence>
<dbReference type="Gene3D" id="3.40.50.1000">
    <property type="entry name" value="HAD superfamily/HAD-like"/>
    <property type="match status" value="1"/>
</dbReference>
<dbReference type="NCBIfam" id="TIGR01488">
    <property type="entry name" value="HAD-SF-IB"/>
    <property type="match status" value="1"/>
</dbReference>
<protein>
    <recommendedName>
        <fullName evidence="2">2,3-diketo-5-methylthio-1-phosphopentane phosphatase</fullName>
    </recommendedName>
</protein>
<organism evidence="1">
    <name type="scientific">marine sediment metagenome</name>
    <dbReference type="NCBI Taxonomy" id="412755"/>
    <lineage>
        <taxon>unclassified sequences</taxon>
        <taxon>metagenomes</taxon>
        <taxon>ecological metagenomes</taxon>
    </lineage>
</organism>
<sequence>LHHFSNGAADQVVRAWQEGRINSRECLLQECDLAKATEEELTRFFSNESLDPHFPHLVKLLRENEIPLIVLSDGLDFYIQILFKKYGLEGIEFYSNHLEIAGDRLIPHFPHYEDGCGECGNCKLYHFQRLYPQLKPRIYIGDGLSDRHVAELADVLFAKGDLARICDQEGIEYQPYNDFDDVVRGIRGMVGGSLPSARNISSKPTPRGSPAVMAMWGVGSGLIAISCLNNYG</sequence>
<dbReference type="SUPFAM" id="SSF56784">
    <property type="entry name" value="HAD-like"/>
    <property type="match status" value="1"/>
</dbReference>
<dbReference type="Gene3D" id="3.90.1470.20">
    <property type="match status" value="1"/>
</dbReference>
<dbReference type="EMBL" id="BARU01024897">
    <property type="protein sequence ID" value="GAH54576.1"/>
    <property type="molecule type" value="Genomic_DNA"/>
</dbReference>
<feature type="non-terminal residue" evidence="1">
    <location>
        <position position="1"/>
    </location>
</feature>
<proteinExistence type="predicted"/>
<dbReference type="Pfam" id="PF12710">
    <property type="entry name" value="HAD"/>
    <property type="match status" value="1"/>
</dbReference>
<comment type="caution">
    <text evidence="1">The sequence shown here is derived from an EMBL/GenBank/DDBJ whole genome shotgun (WGS) entry which is preliminary data.</text>
</comment>
<dbReference type="AlphaFoldDB" id="X1G9J3"/>
<dbReference type="InterPro" id="IPR023214">
    <property type="entry name" value="HAD_sf"/>
</dbReference>
<evidence type="ECO:0008006" key="2">
    <source>
        <dbReference type="Google" id="ProtNLM"/>
    </source>
</evidence>
<name>X1G9J3_9ZZZZ</name>
<gene>
    <name evidence="1" type="ORF">S03H2_40183</name>
</gene>
<accession>X1G9J3</accession>
<dbReference type="InterPro" id="IPR036412">
    <property type="entry name" value="HAD-like_sf"/>
</dbReference>